<dbReference type="AlphaFoldDB" id="A0A1F4NQG5"/>
<evidence type="ECO:0000313" key="1">
    <source>
        <dbReference type="EMBL" id="OGB73518.1"/>
    </source>
</evidence>
<dbReference type="Gene3D" id="1.20.1440.60">
    <property type="entry name" value="23S rRNA-intervening sequence"/>
    <property type="match status" value="1"/>
</dbReference>
<comment type="caution">
    <text evidence="1">The sequence shown here is derived from an EMBL/GenBank/DDBJ whole genome shotgun (WGS) entry which is preliminary data.</text>
</comment>
<dbReference type="InterPro" id="IPR012657">
    <property type="entry name" value="23S_rRNA-intervening_sequence"/>
</dbReference>
<proteinExistence type="predicted"/>
<dbReference type="EMBL" id="METD01000001">
    <property type="protein sequence ID" value="OGB73518.1"/>
    <property type="molecule type" value="Genomic_DNA"/>
</dbReference>
<organism evidence="1 2">
    <name type="scientific">candidate division Kazan bacterium RIFCSPLOWO2_01_FULL_45_19</name>
    <dbReference type="NCBI Taxonomy" id="1798538"/>
    <lineage>
        <taxon>Bacteria</taxon>
        <taxon>Bacteria division Kazan-3B-28</taxon>
    </lineage>
</organism>
<name>A0A1F4NQG5_UNCK3</name>
<sequence>MNGGYAQLSVWQKARILATSIYRHTQHFPIDERFGLQSQIRRSAVSIASNIAEGCGRSSAKDFIRFIRIARGSLAELETQTHIASDLQYLTSEQVTDIIRQSEEINRMLAGLIKSQKNNISNQITVND</sequence>
<protein>
    <recommendedName>
        <fullName evidence="3">Four helix bundle protein</fullName>
    </recommendedName>
</protein>
<dbReference type="Proteomes" id="UP000178085">
    <property type="component" value="Unassembled WGS sequence"/>
</dbReference>
<reference evidence="1 2" key="1">
    <citation type="journal article" date="2016" name="Nat. Commun.">
        <title>Thousands of microbial genomes shed light on interconnected biogeochemical processes in an aquifer system.</title>
        <authorList>
            <person name="Anantharaman K."/>
            <person name="Brown C.T."/>
            <person name="Hug L.A."/>
            <person name="Sharon I."/>
            <person name="Castelle C.J."/>
            <person name="Probst A.J."/>
            <person name="Thomas B.C."/>
            <person name="Singh A."/>
            <person name="Wilkins M.J."/>
            <person name="Karaoz U."/>
            <person name="Brodie E.L."/>
            <person name="Williams K.H."/>
            <person name="Hubbard S.S."/>
            <person name="Banfield J.F."/>
        </authorList>
    </citation>
    <scope>NUCLEOTIDE SEQUENCE [LARGE SCALE GENOMIC DNA]</scope>
</reference>
<dbReference type="CDD" id="cd16377">
    <property type="entry name" value="23S_rRNA_IVP_like"/>
    <property type="match status" value="1"/>
</dbReference>
<dbReference type="PANTHER" id="PTHR38471">
    <property type="entry name" value="FOUR HELIX BUNDLE PROTEIN"/>
    <property type="match status" value="1"/>
</dbReference>
<dbReference type="Pfam" id="PF05635">
    <property type="entry name" value="23S_rRNA_IVP"/>
    <property type="match status" value="1"/>
</dbReference>
<dbReference type="InterPro" id="IPR036583">
    <property type="entry name" value="23S_rRNA_IVS_sf"/>
</dbReference>
<dbReference type="NCBIfam" id="TIGR02436">
    <property type="entry name" value="four helix bundle protein"/>
    <property type="match status" value="1"/>
</dbReference>
<evidence type="ECO:0000313" key="2">
    <source>
        <dbReference type="Proteomes" id="UP000178085"/>
    </source>
</evidence>
<accession>A0A1F4NQG5</accession>
<dbReference type="SUPFAM" id="SSF158446">
    <property type="entry name" value="IVS-encoded protein-like"/>
    <property type="match status" value="1"/>
</dbReference>
<dbReference type="PANTHER" id="PTHR38471:SF2">
    <property type="entry name" value="FOUR HELIX BUNDLE PROTEIN"/>
    <property type="match status" value="1"/>
</dbReference>
<gene>
    <name evidence="1" type="ORF">A3K51_01535</name>
</gene>
<evidence type="ECO:0008006" key="3">
    <source>
        <dbReference type="Google" id="ProtNLM"/>
    </source>
</evidence>